<organism evidence="1 2">
    <name type="scientific">Moniliophthora roreri</name>
    <name type="common">Frosty pod rot fungus</name>
    <name type="synonym">Monilia roreri</name>
    <dbReference type="NCBI Taxonomy" id="221103"/>
    <lineage>
        <taxon>Eukaryota</taxon>
        <taxon>Fungi</taxon>
        <taxon>Dikarya</taxon>
        <taxon>Basidiomycota</taxon>
        <taxon>Agaricomycotina</taxon>
        <taxon>Agaricomycetes</taxon>
        <taxon>Agaricomycetidae</taxon>
        <taxon>Agaricales</taxon>
        <taxon>Marasmiineae</taxon>
        <taxon>Marasmiaceae</taxon>
        <taxon>Moniliophthora</taxon>
    </lineage>
</organism>
<evidence type="ECO:0000313" key="2">
    <source>
        <dbReference type="Proteomes" id="UP000054988"/>
    </source>
</evidence>
<comment type="caution">
    <text evidence="1">The sequence shown here is derived from an EMBL/GenBank/DDBJ whole genome shotgun (WGS) entry which is preliminary data.</text>
</comment>
<accession>A0A0W0FR29</accession>
<evidence type="ECO:0000313" key="1">
    <source>
        <dbReference type="EMBL" id="KTB38634.1"/>
    </source>
</evidence>
<reference evidence="1 2" key="1">
    <citation type="submission" date="2015-12" db="EMBL/GenBank/DDBJ databases">
        <title>Draft genome sequence of Moniliophthora roreri, the causal agent of frosty pod rot of cacao.</title>
        <authorList>
            <person name="Aime M.C."/>
            <person name="Diaz-Valderrama J.R."/>
            <person name="Kijpornyongpan T."/>
            <person name="Phillips-Mora W."/>
        </authorList>
    </citation>
    <scope>NUCLEOTIDE SEQUENCE [LARGE SCALE GENOMIC DNA]</scope>
    <source>
        <strain evidence="1 2">MCA 2952</strain>
    </source>
</reference>
<dbReference type="EMBL" id="LATX01001741">
    <property type="protein sequence ID" value="KTB38634.1"/>
    <property type="molecule type" value="Genomic_DNA"/>
</dbReference>
<gene>
    <name evidence="1" type="ORF">WG66_8790</name>
</gene>
<sequence>MLLFVSYDTRPEVRKQNWNGTHNYTPNKLIMYSQSEGAELLEYI</sequence>
<dbReference type="AlphaFoldDB" id="A0A0W0FR29"/>
<dbReference type="Proteomes" id="UP000054988">
    <property type="component" value="Unassembled WGS sequence"/>
</dbReference>
<proteinExistence type="predicted"/>
<protein>
    <submittedName>
        <fullName evidence="1">Uncharacterized protein</fullName>
    </submittedName>
</protein>
<name>A0A0W0FR29_MONRR</name>